<name>A0A1N7SVY2_9BURK</name>
<accession>A0A1N7SVY2</accession>
<evidence type="ECO:0000313" key="2">
    <source>
        <dbReference type="EMBL" id="SIT51601.1"/>
    </source>
</evidence>
<dbReference type="Proteomes" id="UP000195569">
    <property type="component" value="Unassembled WGS sequence"/>
</dbReference>
<evidence type="ECO:0000313" key="3">
    <source>
        <dbReference type="Proteomes" id="UP000195569"/>
    </source>
</evidence>
<sequence>MGCGSRSKGLEVAQCDRLEAALREAVVNWRLYPTVLGLHAMRGVKKLKKTQSPIDRGSHISKASLIPKWRKRLIVQRREVERAICASQIADPRTLLAPNSAKTVAPNFPSAVRTVGTNRVPPTNSVTNAAPPWPARSKCRPTAPSVRFPPP</sequence>
<keyword evidence="3" id="KW-1185">Reference proteome</keyword>
<evidence type="ECO:0000256" key="1">
    <source>
        <dbReference type="SAM" id="MobiDB-lite"/>
    </source>
</evidence>
<feature type="region of interest" description="Disordered" evidence="1">
    <location>
        <begin position="115"/>
        <end position="151"/>
    </location>
</feature>
<reference evidence="2" key="1">
    <citation type="submission" date="2016-12" db="EMBL/GenBank/DDBJ databases">
        <authorList>
            <person name="Moulin L."/>
        </authorList>
    </citation>
    <scope>NUCLEOTIDE SEQUENCE [LARGE SCALE GENOMIC DNA]</scope>
    <source>
        <strain evidence="2">STM 7183</strain>
    </source>
</reference>
<organism evidence="2 3">
    <name type="scientific">Paraburkholderia piptadeniae</name>
    <dbReference type="NCBI Taxonomy" id="1701573"/>
    <lineage>
        <taxon>Bacteria</taxon>
        <taxon>Pseudomonadati</taxon>
        <taxon>Pseudomonadota</taxon>
        <taxon>Betaproteobacteria</taxon>
        <taxon>Burkholderiales</taxon>
        <taxon>Burkholderiaceae</taxon>
        <taxon>Paraburkholderia</taxon>
    </lineage>
</organism>
<feature type="compositionally biased region" description="Polar residues" evidence="1">
    <location>
        <begin position="115"/>
        <end position="128"/>
    </location>
</feature>
<protein>
    <submittedName>
        <fullName evidence="2">Uncharacterized protein</fullName>
    </submittedName>
</protein>
<proteinExistence type="predicted"/>
<gene>
    <name evidence="2" type="ORF">BN2476_1240062</name>
</gene>
<dbReference type="AlphaFoldDB" id="A0A1N7SVY2"/>
<comment type="caution">
    <text evidence="2">The sequence shown here is derived from an EMBL/GenBank/DDBJ whole genome shotgun (WGS) entry which is preliminary data.</text>
</comment>
<dbReference type="EMBL" id="CYGY02000124">
    <property type="protein sequence ID" value="SIT51601.1"/>
    <property type="molecule type" value="Genomic_DNA"/>
</dbReference>